<dbReference type="EMBL" id="MU855338">
    <property type="protein sequence ID" value="KAK3906059.1"/>
    <property type="molecule type" value="Genomic_DNA"/>
</dbReference>
<reference evidence="1" key="1">
    <citation type="journal article" date="2023" name="Mol. Phylogenet. Evol.">
        <title>Genome-scale phylogeny and comparative genomics of the fungal order Sordariales.</title>
        <authorList>
            <person name="Hensen N."/>
            <person name="Bonometti L."/>
            <person name="Westerberg I."/>
            <person name="Brannstrom I.O."/>
            <person name="Guillou S."/>
            <person name="Cros-Aarteil S."/>
            <person name="Calhoun S."/>
            <person name="Haridas S."/>
            <person name="Kuo A."/>
            <person name="Mondo S."/>
            <person name="Pangilinan J."/>
            <person name="Riley R."/>
            <person name="LaButti K."/>
            <person name="Andreopoulos B."/>
            <person name="Lipzen A."/>
            <person name="Chen C."/>
            <person name="Yan M."/>
            <person name="Daum C."/>
            <person name="Ng V."/>
            <person name="Clum A."/>
            <person name="Steindorff A."/>
            <person name="Ohm R.A."/>
            <person name="Martin F."/>
            <person name="Silar P."/>
            <person name="Natvig D.O."/>
            <person name="Lalanne C."/>
            <person name="Gautier V."/>
            <person name="Ament-Velasquez S.L."/>
            <person name="Kruys A."/>
            <person name="Hutchinson M.I."/>
            <person name="Powell A.J."/>
            <person name="Barry K."/>
            <person name="Miller A.N."/>
            <person name="Grigoriev I.V."/>
            <person name="Debuchy R."/>
            <person name="Gladieux P."/>
            <person name="Hiltunen Thoren M."/>
            <person name="Johannesson H."/>
        </authorList>
    </citation>
    <scope>NUCLEOTIDE SEQUENCE</scope>
    <source>
        <strain evidence="1">CBS 103.79</strain>
    </source>
</reference>
<comment type="caution">
    <text evidence="1">The sequence shown here is derived from an EMBL/GenBank/DDBJ whole genome shotgun (WGS) entry which is preliminary data.</text>
</comment>
<dbReference type="AlphaFoldDB" id="A0AAN6MT36"/>
<dbReference type="Proteomes" id="UP001303889">
    <property type="component" value="Unassembled WGS sequence"/>
</dbReference>
<proteinExistence type="predicted"/>
<feature type="non-terminal residue" evidence="1">
    <location>
        <position position="1"/>
    </location>
</feature>
<name>A0AAN6MT36_9PEZI</name>
<evidence type="ECO:0000313" key="1">
    <source>
        <dbReference type="EMBL" id="KAK3906059.1"/>
    </source>
</evidence>
<evidence type="ECO:0000313" key="2">
    <source>
        <dbReference type="Proteomes" id="UP001303889"/>
    </source>
</evidence>
<organism evidence="1 2">
    <name type="scientific">Staphylotrichum tortipilum</name>
    <dbReference type="NCBI Taxonomy" id="2831512"/>
    <lineage>
        <taxon>Eukaryota</taxon>
        <taxon>Fungi</taxon>
        <taxon>Dikarya</taxon>
        <taxon>Ascomycota</taxon>
        <taxon>Pezizomycotina</taxon>
        <taxon>Sordariomycetes</taxon>
        <taxon>Sordariomycetidae</taxon>
        <taxon>Sordariales</taxon>
        <taxon>Chaetomiaceae</taxon>
        <taxon>Staphylotrichum</taxon>
    </lineage>
</organism>
<gene>
    <name evidence="1" type="ORF">C8A05DRAFT_12186</name>
</gene>
<sequence length="130" mass="14336">AIAHARTEHGNDLERIHQIAIEVARFDSGVGRHKNTGESSSFGHNTKVRRMKGACKRAVEEFIETGMNSRFRPPMKIEVLALRYCSPQGEGNASINEMLSELYCLHLADSTGLPHGTSAQEQRCPSTPGF</sequence>
<protein>
    <submittedName>
        <fullName evidence="1">Uncharacterized protein</fullName>
    </submittedName>
</protein>
<reference evidence="1" key="2">
    <citation type="submission" date="2023-05" db="EMBL/GenBank/DDBJ databases">
        <authorList>
            <consortium name="Lawrence Berkeley National Laboratory"/>
            <person name="Steindorff A."/>
            <person name="Hensen N."/>
            <person name="Bonometti L."/>
            <person name="Westerberg I."/>
            <person name="Brannstrom I.O."/>
            <person name="Guillou S."/>
            <person name="Cros-Aarteil S."/>
            <person name="Calhoun S."/>
            <person name="Haridas S."/>
            <person name="Kuo A."/>
            <person name="Mondo S."/>
            <person name="Pangilinan J."/>
            <person name="Riley R."/>
            <person name="Labutti K."/>
            <person name="Andreopoulos B."/>
            <person name="Lipzen A."/>
            <person name="Chen C."/>
            <person name="Yanf M."/>
            <person name="Daum C."/>
            <person name="Ng V."/>
            <person name="Clum A."/>
            <person name="Ohm R."/>
            <person name="Martin F."/>
            <person name="Silar P."/>
            <person name="Natvig D."/>
            <person name="Lalanne C."/>
            <person name="Gautier V."/>
            <person name="Ament-Velasquez S.L."/>
            <person name="Kruys A."/>
            <person name="Hutchinson M.I."/>
            <person name="Powell A.J."/>
            <person name="Barry K."/>
            <person name="Miller A.N."/>
            <person name="Grigoriev I.V."/>
            <person name="Debuchy R."/>
            <person name="Gladieux P."/>
            <person name="Thoren M.H."/>
            <person name="Johannesson H."/>
        </authorList>
    </citation>
    <scope>NUCLEOTIDE SEQUENCE</scope>
    <source>
        <strain evidence="1">CBS 103.79</strain>
    </source>
</reference>
<keyword evidence="2" id="KW-1185">Reference proteome</keyword>
<accession>A0AAN6MT36</accession>